<evidence type="ECO:0000313" key="1">
    <source>
        <dbReference type="EMBL" id="GMS87008.1"/>
    </source>
</evidence>
<accession>A0AAV5SYE6</accession>
<proteinExistence type="predicted"/>
<evidence type="ECO:0000313" key="2">
    <source>
        <dbReference type="Proteomes" id="UP001432027"/>
    </source>
</evidence>
<protein>
    <recommendedName>
        <fullName evidence="3">Ribosomal protein</fullName>
    </recommendedName>
</protein>
<feature type="non-terminal residue" evidence="1">
    <location>
        <position position="80"/>
    </location>
</feature>
<name>A0AAV5SYE6_9BILA</name>
<dbReference type="EMBL" id="BTSX01000002">
    <property type="protein sequence ID" value="GMS87008.1"/>
    <property type="molecule type" value="Genomic_DNA"/>
</dbReference>
<reference evidence="1" key="1">
    <citation type="submission" date="2023-10" db="EMBL/GenBank/DDBJ databases">
        <title>Genome assembly of Pristionchus species.</title>
        <authorList>
            <person name="Yoshida K."/>
            <person name="Sommer R.J."/>
        </authorList>
    </citation>
    <scope>NUCLEOTIDE SEQUENCE</scope>
    <source>
        <strain evidence="1">RS0144</strain>
    </source>
</reference>
<keyword evidence="2" id="KW-1185">Reference proteome</keyword>
<gene>
    <name evidence="1" type="ORF">PENTCL1PPCAC_9183</name>
</gene>
<comment type="caution">
    <text evidence="1">The sequence shown here is derived from an EMBL/GenBank/DDBJ whole genome shotgun (WGS) entry which is preliminary data.</text>
</comment>
<sequence>NRNYSYFTLYYLQDKMLRNLVKSIFRKEFIGSAKINVTRRASGCFAFGESSRRGENLQAKRRIIHGCQSGFRLRQIHTLE</sequence>
<organism evidence="1 2">
    <name type="scientific">Pristionchus entomophagus</name>
    <dbReference type="NCBI Taxonomy" id="358040"/>
    <lineage>
        <taxon>Eukaryota</taxon>
        <taxon>Metazoa</taxon>
        <taxon>Ecdysozoa</taxon>
        <taxon>Nematoda</taxon>
        <taxon>Chromadorea</taxon>
        <taxon>Rhabditida</taxon>
        <taxon>Rhabditina</taxon>
        <taxon>Diplogasteromorpha</taxon>
        <taxon>Diplogasteroidea</taxon>
        <taxon>Neodiplogasteridae</taxon>
        <taxon>Pristionchus</taxon>
    </lineage>
</organism>
<dbReference type="AlphaFoldDB" id="A0AAV5SYE6"/>
<evidence type="ECO:0008006" key="3">
    <source>
        <dbReference type="Google" id="ProtNLM"/>
    </source>
</evidence>
<feature type="non-terminal residue" evidence="1">
    <location>
        <position position="1"/>
    </location>
</feature>
<dbReference type="Proteomes" id="UP001432027">
    <property type="component" value="Unassembled WGS sequence"/>
</dbReference>